<evidence type="ECO:0000313" key="1">
    <source>
        <dbReference type="EMBL" id="AFM28234.1"/>
    </source>
</evidence>
<dbReference type="Proteomes" id="UP000006055">
    <property type="component" value="Plasmid pDESTI.01"/>
</dbReference>
<dbReference type="AlphaFoldDB" id="I4CF93"/>
<dbReference type="OrthoDB" id="5413819at2"/>
<protein>
    <submittedName>
        <fullName evidence="1">Uncharacterized protein</fullName>
    </submittedName>
</protein>
<evidence type="ECO:0000313" key="2">
    <source>
        <dbReference type="Proteomes" id="UP000006055"/>
    </source>
</evidence>
<dbReference type="EMBL" id="CP003361">
    <property type="protein sequence ID" value="AFM28234.1"/>
    <property type="molecule type" value="Genomic_DNA"/>
</dbReference>
<geneLocation type="plasmid" evidence="1 2">
    <name>pDESTI.01</name>
</geneLocation>
<sequence>MPKQISFPDEARHAVRSALMDTYERQEELEQAIKSLKRFRKIATELEKYVSKGWPFHVLSLMEKQDEFIRQQCDAGAFSLQDLEKLRAAAQEQAKKLRIRYPNYLELACREAGLPLDMSSRYPVYTFEKGFFELTIDRGGTATLSNSERKLGEFPADIGAVVAKLAEEHERIFARPYDGRYFLKKLREHYLGVIQREKLADGADVPIRRIAARMASDKKGYQSDQFIVDLSRLAREGPLEIDSRRLELLHTRDDEAGMLLHEVGSVAYVGFVRFEEVGA</sequence>
<gene>
    <name evidence="1" type="ordered locus">Desti_5655</name>
</gene>
<accession>I4CF93</accession>
<organism evidence="1 2">
    <name type="scientific">Desulfomonile tiedjei (strain ATCC 49306 / DSM 6799 / DCB-1)</name>
    <dbReference type="NCBI Taxonomy" id="706587"/>
    <lineage>
        <taxon>Bacteria</taxon>
        <taxon>Pseudomonadati</taxon>
        <taxon>Thermodesulfobacteriota</taxon>
        <taxon>Desulfomonilia</taxon>
        <taxon>Desulfomonilales</taxon>
        <taxon>Desulfomonilaceae</taxon>
        <taxon>Desulfomonile</taxon>
    </lineage>
</organism>
<dbReference type="HOGENOM" id="CLU_996310_0_0_7"/>
<reference evidence="2" key="1">
    <citation type="submission" date="2012-06" db="EMBL/GenBank/DDBJ databases">
        <title>Complete sequence of plasmid of Desulfomonile tiedjei DSM 6799.</title>
        <authorList>
            <person name="Lucas S."/>
            <person name="Copeland A."/>
            <person name="Lapidus A."/>
            <person name="Glavina del Rio T."/>
            <person name="Dalin E."/>
            <person name="Tice H."/>
            <person name="Bruce D."/>
            <person name="Goodwin L."/>
            <person name="Pitluck S."/>
            <person name="Peters L."/>
            <person name="Ovchinnikova G."/>
            <person name="Zeytun A."/>
            <person name="Lu M."/>
            <person name="Kyrpides N."/>
            <person name="Mavromatis K."/>
            <person name="Ivanova N."/>
            <person name="Brettin T."/>
            <person name="Detter J.C."/>
            <person name="Han C."/>
            <person name="Larimer F."/>
            <person name="Land M."/>
            <person name="Hauser L."/>
            <person name="Markowitz V."/>
            <person name="Cheng J.-F."/>
            <person name="Hugenholtz P."/>
            <person name="Woyke T."/>
            <person name="Wu D."/>
            <person name="Spring S."/>
            <person name="Schroeder M."/>
            <person name="Brambilla E."/>
            <person name="Klenk H.-P."/>
            <person name="Eisen J.A."/>
        </authorList>
    </citation>
    <scope>NUCLEOTIDE SEQUENCE [LARGE SCALE GENOMIC DNA]</scope>
    <source>
        <strain evidence="2">ATCC 49306 / DSM 6799 / DCB-1</strain>
        <plasmid evidence="2">Plasmid pDESTI.01</plasmid>
    </source>
</reference>
<keyword evidence="2" id="KW-1185">Reference proteome</keyword>
<keyword evidence="1" id="KW-0614">Plasmid</keyword>
<dbReference type="KEGG" id="dti:Desti_5655"/>
<proteinExistence type="predicted"/>
<dbReference type="RefSeq" id="WP_014813311.1">
    <property type="nucleotide sequence ID" value="NC_018026.1"/>
</dbReference>
<name>I4CF93_DESTA</name>